<reference evidence="2" key="1">
    <citation type="journal article" date="2006" name="Appl. Environ. Microbiol.">
        <title>Comparative genomics of DNA fragments from six Antarctic marine planktonic bacteria.</title>
        <authorList>
            <person name="Grzymski J.J."/>
            <person name="Carter B.J."/>
            <person name="DeLong E.F."/>
            <person name="Feldman R.A."/>
            <person name="Ghadiri A."/>
            <person name="Murray A.E."/>
        </authorList>
    </citation>
    <scope>NUCLEOTIDE SEQUENCE</scope>
</reference>
<dbReference type="EMBL" id="DQ295242">
    <property type="protein sequence ID" value="ABC25419.1"/>
    <property type="molecule type" value="Genomic_DNA"/>
</dbReference>
<evidence type="ECO:0000313" key="2">
    <source>
        <dbReference type="EMBL" id="ABC25419.1"/>
    </source>
</evidence>
<name>Q2PY08_9BACT</name>
<evidence type="ECO:0000256" key="1">
    <source>
        <dbReference type="SAM" id="Phobius"/>
    </source>
</evidence>
<protein>
    <submittedName>
        <fullName evidence="2">Uncharacterized protein</fullName>
    </submittedName>
</protein>
<feature type="transmembrane region" description="Helical" evidence="1">
    <location>
        <begin position="69"/>
        <end position="90"/>
    </location>
</feature>
<feature type="transmembrane region" description="Helical" evidence="1">
    <location>
        <begin position="44"/>
        <end position="63"/>
    </location>
</feature>
<keyword evidence="1" id="KW-1133">Transmembrane helix</keyword>
<keyword evidence="1" id="KW-0812">Transmembrane</keyword>
<keyword evidence="1" id="KW-0472">Membrane</keyword>
<sequence length="188" mass="19879">MSDLSEAIASATPSEYLNEEDRAQVREARDDLRDTHLPAPTGQVGCLAAMLAVVAAAITLRLANNVPGFVFIAPFVILGALLTVIGSIVWGMSGGSGGRNAASAAIESALSYLEDEGSDRSVCLRAATVLLMRATIDEGPATHSMYEPGELVVRLGSRLPLVVAVEELLMDKHGIRPVFTFPLPEPDH</sequence>
<accession>Q2PY08</accession>
<organism evidence="2">
    <name type="scientific">uncultured marine bacterium Ant4D5</name>
    <dbReference type="NCBI Taxonomy" id="360428"/>
    <lineage>
        <taxon>Bacteria</taxon>
        <taxon>environmental samples</taxon>
    </lineage>
</organism>
<proteinExistence type="predicted"/>
<dbReference type="AlphaFoldDB" id="Q2PY08"/>